<protein>
    <recommendedName>
        <fullName evidence="7">UNC93-like protein MFSD11</fullName>
    </recommendedName>
    <alternativeName>
        <fullName evidence="8">Major facilitator superfamily domain-containing protein 11</fullName>
    </alternativeName>
</protein>
<dbReference type="WBParaSite" id="TREG1_121420.1">
    <property type="protein sequence ID" value="TREG1_121420.1"/>
    <property type="gene ID" value="TREG1_121420"/>
</dbReference>
<feature type="transmembrane region" description="Helical" evidence="10">
    <location>
        <begin position="269"/>
        <end position="287"/>
    </location>
</feature>
<evidence type="ECO:0000256" key="10">
    <source>
        <dbReference type="SAM" id="Phobius"/>
    </source>
</evidence>
<keyword evidence="4 10" id="KW-1133">Transmembrane helix</keyword>
<feature type="transmembrane region" description="Helical" evidence="10">
    <location>
        <begin position="121"/>
        <end position="144"/>
    </location>
</feature>
<feature type="transmembrane region" description="Helical" evidence="10">
    <location>
        <begin position="440"/>
        <end position="463"/>
    </location>
</feature>
<organism evidence="11 12">
    <name type="scientific">Trichobilharzia regenti</name>
    <name type="common">Nasal bird schistosome</name>
    <dbReference type="NCBI Taxonomy" id="157069"/>
    <lineage>
        <taxon>Eukaryota</taxon>
        <taxon>Metazoa</taxon>
        <taxon>Spiralia</taxon>
        <taxon>Lophotrochozoa</taxon>
        <taxon>Platyhelminthes</taxon>
        <taxon>Trematoda</taxon>
        <taxon>Digenea</taxon>
        <taxon>Strigeidida</taxon>
        <taxon>Schistosomatoidea</taxon>
        <taxon>Schistosomatidae</taxon>
        <taxon>Trichobilharzia</taxon>
    </lineage>
</organism>
<evidence type="ECO:0000313" key="11">
    <source>
        <dbReference type="Proteomes" id="UP000050795"/>
    </source>
</evidence>
<sequence length="473" mass="52507">MLSLHHCTIKFILHIGKVVMRFDVNLYNVVITGLAFFFLFAAFQTASLTAQNALEAVFKQSNHTFDDAGYTSLAIVYISFGLFNWFAPIVVIYLGKKYSMIAGSVCYALFIASFIEPREWSLYLSSLVNGIGAAVLWTAQGAFITDCSSNFNLNQYFSLFWALFQANQIVGGLYAYISLSNTTEISKTLRVQLYGGLLGCAIFGILLLFLLKKPRKVDSSDMPSDLERDNISSSDELTESYSRTQNRLTVFQSTAQSLRRSVEILMTKPMMCILVAAAFTGINLTFYSSLYASALGHCLHFGKNAKSYIGLAGLFIGIGEIVGSFSSRLNRWIRLEGILVAFGYSTAVIVGYFTYMMLPANSPMMDTDDATYITPNVYLAMFLAFLFGTIDSVWNTQISALIGYIYGKHGTDVTVCFALFKSIQSIVSGIAFVYSTYLLLHWQILIFVVVATIGVYCLLCVYWSHPLHTIAVA</sequence>
<evidence type="ECO:0000256" key="2">
    <source>
        <dbReference type="ARBA" id="ARBA00009172"/>
    </source>
</evidence>
<keyword evidence="6" id="KW-0325">Glycoprotein</keyword>
<evidence type="ECO:0000256" key="3">
    <source>
        <dbReference type="ARBA" id="ARBA00022692"/>
    </source>
</evidence>
<accession>A0AA85IYY5</accession>
<reference evidence="12" key="2">
    <citation type="submission" date="2023-11" db="UniProtKB">
        <authorList>
            <consortium name="WormBaseParasite"/>
        </authorList>
    </citation>
    <scope>IDENTIFICATION</scope>
</reference>
<evidence type="ECO:0000256" key="6">
    <source>
        <dbReference type="ARBA" id="ARBA00023180"/>
    </source>
</evidence>
<feature type="transmembrane region" description="Helical" evidence="10">
    <location>
        <begin position="26"/>
        <end position="48"/>
    </location>
</feature>
<name>A0AA85IYY5_TRIRE</name>
<evidence type="ECO:0000256" key="1">
    <source>
        <dbReference type="ARBA" id="ARBA00004141"/>
    </source>
</evidence>
<dbReference type="InterPro" id="IPR051617">
    <property type="entry name" value="UNC-93-like_regulator"/>
</dbReference>
<keyword evidence="11" id="KW-1185">Reference proteome</keyword>
<dbReference type="InterPro" id="IPR010291">
    <property type="entry name" value="Ion_channel_UNC-93"/>
</dbReference>
<feature type="transmembrane region" description="Helical" evidence="10">
    <location>
        <begin position="307"/>
        <end position="325"/>
    </location>
</feature>
<feature type="transmembrane region" description="Helical" evidence="10">
    <location>
        <begin position="156"/>
        <end position="179"/>
    </location>
</feature>
<dbReference type="SUPFAM" id="SSF103473">
    <property type="entry name" value="MFS general substrate transporter"/>
    <property type="match status" value="1"/>
</dbReference>
<feature type="transmembrane region" description="Helical" evidence="10">
    <location>
        <begin position="413"/>
        <end position="434"/>
    </location>
</feature>
<dbReference type="GO" id="GO:0016020">
    <property type="term" value="C:membrane"/>
    <property type="evidence" value="ECO:0007669"/>
    <property type="project" value="UniProtKB-SubCell"/>
</dbReference>
<feature type="transmembrane region" description="Helical" evidence="10">
    <location>
        <begin position="378"/>
        <end position="406"/>
    </location>
</feature>
<feature type="transmembrane region" description="Helical" evidence="10">
    <location>
        <begin position="68"/>
        <end position="86"/>
    </location>
</feature>
<dbReference type="Pfam" id="PF05978">
    <property type="entry name" value="UNC-93"/>
    <property type="match status" value="1"/>
</dbReference>
<evidence type="ECO:0000256" key="4">
    <source>
        <dbReference type="ARBA" id="ARBA00022989"/>
    </source>
</evidence>
<evidence type="ECO:0000256" key="9">
    <source>
        <dbReference type="SAM" id="MobiDB-lite"/>
    </source>
</evidence>
<proteinExistence type="inferred from homology"/>
<feature type="transmembrane region" description="Helical" evidence="10">
    <location>
        <begin position="98"/>
        <end position="115"/>
    </location>
</feature>
<dbReference type="Gene3D" id="1.20.1250.20">
    <property type="entry name" value="MFS general substrate transporter like domains"/>
    <property type="match status" value="1"/>
</dbReference>
<comment type="similarity">
    <text evidence="2">Belongs to the unc-93 family.</text>
</comment>
<evidence type="ECO:0000256" key="7">
    <source>
        <dbReference type="ARBA" id="ARBA00040302"/>
    </source>
</evidence>
<keyword evidence="5 10" id="KW-0472">Membrane</keyword>
<feature type="transmembrane region" description="Helical" evidence="10">
    <location>
        <begin position="337"/>
        <end position="358"/>
    </location>
</feature>
<dbReference type="AlphaFoldDB" id="A0AA85IYY5"/>
<evidence type="ECO:0000313" key="12">
    <source>
        <dbReference type="WBParaSite" id="TREG1_121420.1"/>
    </source>
</evidence>
<feature type="transmembrane region" description="Helical" evidence="10">
    <location>
        <begin position="191"/>
        <end position="211"/>
    </location>
</feature>
<dbReference type="PANTHER" id="PTHR23294">
    <property type="entry name" value="ET TRANSLATION PRODUCT-RELATED"/>
    <property type="match status" value="1"/>
</dbReference>
<dbReference type="InterPro" id="IPR036259">
    <property type="entry name" value="MFS_trans_sf"/>
</dbReference>
<feature type="region of interest" description="Disordered" evidence="9">
    <location>
        <begin position="217"/>
        <end position="239"/>
    </location>
</feature>
<dbReference type="Proteomes" id="UP000050795">
    <property type="component" value="Unassembled WGS sequence"/>
</dbReference>
<comment type="subcellular location">
    <subcellularLocation>
        <location evidence="1">Membrane</location>
        <topology evidence="1">Multi-pass membrane protein</topology>
    </subcellularLocation>
</comment>
<evidence type="ECO:0000256" key="5">
    <source>
        <dbReference type="ARBA" id="ARBA00023136"/>
    </source>
</evidence>
<keyword evidence="3 10" id="KW-0812">Transmembrane</keyword>
<evidence type="ECO:0000256" key="8">
    <source>
        <dbReference type="ARBA" id="ARBA00041910"/>
    </source>
</evidence>
<reference evidence="11" key="1">
    <citation type="submission" date="2022-06" db="EMBL/GenBank/DDBJ databases">
        <authorList>
            <person name="Berger JAMES D."/>
            <person name="Berger JAMES D."/>
        </authorList>
    </citation>
    <scope>NUCLEOTIDE SEQUENCE [LARGE SCALE GENOMIC DNA]</scope>
</reference>
<dbReference type="PANTHER" id="PTHR23294:SF0">
    <property type="entry name" value="UNC93-LIKE PROTEIN MFSD11"/>
    <property type="match status" value="1"/>
</dbReference>